<dbReference type="PROSITE" id="PS00639">
    <property type="entry name" value="THIOL_PROTEASE_HIS"/>
    <property type="match status" value="1"/>
</dbReference>
<dbReference type="AlphaFoldDB" id="A0AA35S6M8"/>
<evidence type="ECO:0000256" key="1">
    <source>
        <dbReference type="ARBA" id="ARBA00008455"/>
    </source>
</evidence>
<dbReference type="PRINTS" id="PR00705">
    <property type="entry name" value="PAPAIN"/>
</dbReference>
<dbReference type="Pfam" id="PF08246">
    <property type="entry name" value="Inhibitor_I29"/>
    <property type="match status" value="1"/>
</dbReference>
<evidence type="ECO:0000313" key="8">
    <source>
        <dbReference type="EMBL" id="CAI8023147.1"/>
    </source>
</evidence>
<feature type="domain" description="Peptidase C1A papain C-terminal" evidence="6">
    <location>
        <begin position="118"/>
        <end position="333"/>
    </location>
</feature>
<organism evidence="8 9">
    <name type="scientific">Geodia barretti</name>
    <name type="common">Barrett's horny sponge</name>
    <dbReference type="NCBI Taxonomy" id="519541"/>
    <lineage>
        <taxon>Eukaryota</taxon>
        <taxon>Metazoa</taxon>
        <taxon>Porifera</taxon>
        <taxon>Demospongiae</taxon>
        <taxon>Heteroscleromorpha</taxon>
        <taxon>Tetractinellida</taxon>
        <taxon>Astrophorina</taxon>
        <taxon>Geodiidae</taxon>
        <taxon>Geodia</taxon>
    </lineage>
</organism>
<keyword evidence="9" id="KW-1185">Reference proteome</keyword>
<evidence type="ECO:0000256" key="5">
    <source>
        <dbReference type="SAM" id="SignalP"/>
    </source>
</evidence>
<name>A0AA35S6M8_GEOBA</name>
<dbReference type="SMART" id="SM00848">
    <property type="entry name" value="Inhibitor_I29"/>
    <property type="match status" value="1"/>
</dbReference>
<dbReference type="InterPro" id="IPR038765">
    <property type="entry name" value="Papain-like_cys_pep_sf"/>
</dbReference>
<dbReference type="CDD" id="cd02248">
    <property type="entry name" value="Peptidase_C1A"/>
    <property type="match status" value="1"/>
</dbReference>
<evidence type="ECO:0000256" key="4">
    <source>
        <dbReference type="ARBA" id="ARBA00022807"/>
    </source>
</evidence>
<keyword evidence="5" id="KW-0732">Signal</keyword>
<feature type="domain" description="Cathepsin propeptide inhibitor" evidence="7">
    <location>
        <begin position="32"/>
        <end position="90"/>
    </location>
</feature>
<dbReference type="GO" id="GO:0006508">
    <property type="term" value="P:proteolysis"/>
    <property type="evidence" value="ECO:0007669"/>
    <property type="project" value="UniProtKB-KW"/>
</dbReference>
<dbReference type="Gene3D" id="3.90.70.10">
    <property type="entry name" value="Cysteine proteinases"/>
    <property type="match status" value="1"/>
</dbReference>
<dbReference type="InterPro" id="IPR039417">
    <property type="entry name" value="Peptidase_C1A_papain-like"/>
</dbReference>
<dbReference type="SUPFAM" id="SSF54001">
    <property type="entry name" value="Cysteine proteinases"/>
    <property type="match status" value="1"/>
</dbReference>
<proteinExistence type="inferred from homology"/>
<sequence length="334" mass="36094">MKSALGFTLALLAVLAVKTAAAAVQFSHAEEWQMWKTQHGKSYGSVREELERHLVWLANREYINAHNQNSHIFGFTLAINHLGDITDAEYEEMYSTYRGIDHGNYTKVHDPSRYSDDLPETVDWRTNNAVTGVKDQGQCGASYAFSAVGALEGANALATGTLTSLSEQNIIDCSVPYGNYGCRGGNMYDAFLYIVANEGIDTSDSYPYKGKQSSCGYSASGCGARISGSVGIKSGSEKDLQSAVANIGPIAVAVDARSNAFRYYKSGVYSSTQCSSSTLTHAMVVTGYGTYSGTPYYLVKNSFGQNWGVNGYILMARNMYNQCGIATAASYPTL</sequence>
<accession>A0AA35S6M8</accession>
<dbReference type="InterPro" id="IPR000668">
    <property type="entry name" value="Peptidase_C1A_C"/>
</dbReference>
<dbReference type="Pfam" id="PF00112">
    <property type="entry name" value="Peptidase_C1"/>
    <property type="match status" value="1"/>
</dbReference>
<evidence type="ECO:0000259" key="7">
    <source>
        <dbReference type="SMART" id="SM00848"/>
    </source>
</evidence>
<feature type="chain" id="PRO_5041290106" evidence="5">
    <location>
        <begin position="24"/>
        <end position="334"/>
    </location>
</feature>
<protein>
    <submittedName>
        <fullName evidence="8">Silicatein</fullName>
    </submittedName>
</protein>
<dbReference type="InterPro" id="IPR013128">
    <property type="entry name" value="Peptidase_C1A"/>
</dbReference>
<keyword evidence="4" id="KW-0788">Thiol protease</keyword>
<dbReference type="PANTHER" id="PTHR12411">
    <property type="entry name" value="CYSTEINE PROTEASE FAMILY C1-RELATED"/>
    <property type="match status" value="1"/>
</dbReference>
<gene>
    <name evidence="8" type="ORF">GBAR_LOCUS13562</name>
</gene>
<comment type="similarity">
    <text evidence="1">Belongs to the peptidase C1 family.</text>
</comment>
<dbReference type="GO" id="GO:0008234">
    <property type="term" value="F:cysteine-type peptidase activity"/>
    <property type="evidence" value="ECO:0007669"/>
    <property type="project" value="UniProtKB-KW"/>
</dbReference>
<dbReference type="SMART" id="SM00645">
    <property type="entry name" value="Pept_C1"/>
    <property type="match status" value="1"/>
</dbReference>
<keyword evidence="3" id="KW-0378">Hydrolase</keyword>
<evidence type="ECO:0000256" key="3">
    <source>
        <dbReference type="ARBA" id="ARBA00022801"/>
    </source>
</evidence>
<evidence type="ECO:0000313" key="9">
    <source>
        <dbReference type="Proteomes" id="UP001174909"/>
    </source>
</evidence>
<evidence type="ECO:0000259" key="6">
    <source>
        <dbReference type="SMART" id="SM00645"/>
    </source>
</evidence>
<dbReference type="EMBL" id="CASHTH010002000">
    <property type="protein sequence ID" value="CAI8023147.1"/>
    <property type="molecule type" value="Genomic_DNA"/>
</dbReference>
<evidence type="ECO:0000256" key="2">
    <source>
        <dbReference type="ARBA" id="ARBA00022670"/>
    </source>
</evidence>
<dbReference type="Proteomes" id="UP001174909">
    <property type="component" value="Unassembled WGS sequence"/>
</dbReference>
<feature type="signal peptide" evidence="5">
    <location>
        <begin position="1"/>
        <end position="23"/>
    </location>
</feature>
<reference evidence="8" key="1">
    <citation type="submission" date="2023-03" db="EMBL/GenBank/DDBJ databases">
        <authorList>
            <person name="Steffen K."/>
            <person name="Cardenas P."/>
        </authorList>
    </citation>
    <scope>NUCLEOTIDE SEQUENCE</scope>
</reference>
<comment type="caution">
    <text evidence="8">The sequence shown here is derived from an EMBL/GenBank/DDBJ whole genome shotgun (WGS) entry which is preliminary data.</text>
</comment>
<dbReference type="InterPro" id="IPR025660">
    <property type="entry name" value="Pept_his_AS"/>
</dbReference>
<dbReference type="InterPro" id="IPR013201">
    <property type="entry name" value="Prot_inhib_I29"/>
</dbReference>
<keyword evidence="2" id="KW-0645">Protease</keyword>
<dbReference type="FunFam" id="3.90.70.10:FF:000006">
    <property type="entry name" value="Cathepsin S"/>
    <property type="match status" value="1"/>
</dbReference>
<dbReference type="SMR" id="A0AA35S6M8"/>